<dbReference type="RefSeq" id="WP_230554108.1">
    <property type="nucleotide sequence ID" value="NZ_JAJISD010000017.1"/>
</dbReference>
<dbReference type="Proteomes" id="UP001198862">
    <property type="component" value="Unassembled WGS sequence"/>
</dbReference>
<organism evidence="1 2">
    <name type="scientific">Reyranella aquatilis</name>
    <dbReference type="NCBI Taxonomy" id="2035356"/>
    <lineage>
        <taxon>Bacteria</taxon>
        <taxon>Pseudomonadati</taxon>
        <taxon>Pseudomonadota</taxon>
        <taxon>Alphaproteobacteria</taxon>
        <taxon>Hyphomicrobiales</taxon>
        <taxon>Reyranellaceae</taxon>
        <taxon>Reyranella</taxon>
    </lineage>
</organism>
<name>A0ABS8L2Z2_9HYPH</name>
<gene>
    <name evidence="1" type="ORF">LJ725_27265</name>
</gene>
<comment type="caution">
    <text evidence="1">The sequence shown here is derived from an EMBL/GenBank/DDBJ whole genome shotgun (WGS) entry which is preliminary data.</text>
</comment>
<sequence length="207" mass="23280">MLTEEEMKRIAAEERYRHSIRMSLEQEAAKPAVEPAAPPAPGFGSRVYEFLNSSVGMWLLSSVVLTGGAAFLQQIQHEHEIAQKNQSDLINHRFEIEHRLDGMSFLLRRAKTVGDAKAALGGIFKSAIPLTPELQNRSLASLYLAVYPMLVGTEKEKTNKAYNLVKQLEDVELLLQPLPDDKPLDEDQRNQITKLLTAIQQLKFAEK</sequence>
<dbReference type="EMBL" id="JAJISD010000017">
    <property type="protein sequence ID" value="MCC8432689.1"/>
    <property type="molecule type" value="Genomic_DNA"/>
</dbReference>
<reference evidence="1 2" key="1">
    <citation type="submission" date="2021-11" db="EMBL/GenBank/DDBJ databases">
        <authorList>
            <person name="Lee D.-H."/>
            <person name="Kim S.-B."/>
        </authorList>
    </citation>
    <scope>NUCLEOTIDE SEQUENCE [LARGE SCALE GENOMIC DNA]</scope>
    <source>
        <strain evidence="1 2">KCTC 52223</strain>
    </source>
</reference>
<protein>
    <recommendedName>
        <fullName evidence="3">Tetratricopeptide repeat-like domain-containing protein</fullName>
    </recommendedName>
</protein>
<keyword evidence="2" id="KW-1185">Reference proteome</keyword>
<proteinExistence type="predicted"/>
<accession>A0ABS8L2Z2</accession>
<evidence type="ECO:0000313" key="1">
    <source>
        <dbReference type="EMBL" id="MCC8432689.1"/>
    </source>
</evidence>
<evidence type="ECO:0008006" key="3">
    <source>
        <dbReference type="Google" id="ProtNLM"/>
    </source>
</evidence>
<evidence type="ECO:0000313" key="2">
    <source>
        <dbReference type="Proteomes" id="UP001198862"/>
    </source>
</evidence>